<keyword evidence="3" id="KW-0328">Glycosyltransferase</keyword>
<gene>
    <name evidence="6" type="ORF">GCM10010302_43770</name>
</gene>
<evidence type="ECO:0000256" key="4">
    <source>
        <dbReference type="ARBA" id="ARBA00022679"/>
    </source>
</evidence>
<dbReference type="Gene3D" id="3.90.550.10">
    <property type="entry name" value="Spore Coat Polysaccharide Biosynthesis Protein SpsA, Chain A"/>
    <property type="match status" value="1"/>
</dbReference>
<dbReference type="Pfam" id="PF00535">
    <property type="entry name" value="Glycos_transf_2"/>
    <property type="match status" value="1"/>
</dbReference>
<evidence type="ECO:0000313" key="6">
    <source>
        <dbReference type="EMBL" id="GAA0300440.1"/>
    </source>
</evidence>
<comment type="caution">
    <text evidence="6">The sequence shown here is derived from an EMBL/GenBank/DDBJ whole genome shotgun (WGS) entry which is preliminary data.</text>
</comment>
<dbReference type="RefSeq" id="WP_344162093.1">
    <property type="nucleotide sequence ID" value="NZ_BAAABV010000021.1"/>
</dbReference>
<comment type="similarity">
    <text evidence="2">Belongs to the glycosyltransferase 2 family.</text>
</comment>
<feature type="domain" description="Glycosyltransferase 2-like" evidence="5">
    <location>
        <begin position="25"/>
        <end position="165"/>
    </location>
</feature>
<reference evidence="6 7" key="1">
    <citation type="journal article" date="2019" name="Int. J. Syst. Evol. Microbiol.">
        <title>The Global Catalogue of Microorganisms (GCM) 10K type strain sequencing project: providing services to taxonomists for standard genome sequencing and annotation.</title>
        <authorList>
            <consortium name="The Broad Institute Genomics Platform"/>
            <consortium name="The Broad Institute Genome Sequencing Center for Infectious Disease"/>
            <person name="Wu L."/>
            <person name="Ma J."/>
        </authorList>
    </citation>
    <scope>NUCLEOTIDE SEQUENCE [LARGE SCALE GENOMIC DNA]</scope>
    <source>
        <strain evidence="6 7">JCM 4505</strain>
    </source>
</reference>
<dbReference type="EMBL" id="BAAABV010000021">
    <property type="protein sequence ID" value="GAA0300440.1"/>
    <property type="molecule type" value="Genomic_DNA"/>
</dbReference>
<keyword evidence="4" id="KW-0808">Transferase</keyword>
<name>A0ABN0VHE2_9ACTN</name>
<proteinExistence type="inferred from homology"/>
<protein>
    <submittedName>
        <fullName evidence="6">Glycosyltransferase</fullName>
    </submittedName>
</protein>
<organism evidence="6 7">
    <name type="scientific">Streptomyces polychromogenes</name>
    <dbReference type="NCBI Taxonomy" id="67342"/>
    <lineage>
        <taxon>Bacteria</taxon>
        <taxon>Bacillati</taxon>
        <taxon>Actinomycetota</taxon>
        <taxon>Actinomycetes</taxon>
        <taxon>Kitasatosporales</taxon>
        <taxon>Streptomycetaceae</taxon>
        <taxon>Streptomyces</taxon>
    </lineage>
</organism>
<keyword evidence="7" id="KW-1185">Reference proteome</keyword>
<dbReference type="PANTHER" id="PTHR43179">
    <property type="entry name" value="RHAMNOSYLTRANSFERASE WBBL"/>
    <property type="match status" value="1"/>
</dbReference>
<evidence type="ECO:0000256" key="1">
    <source>
        <dbReference type="ARBA" id="ARBA00004776"/>
    </source>
</evidence>
<evidence type="ECO:0000313" key="7">
    <source>
        <dbReference type="Proteomes" id="UP001501867"/>
    </source>
</evidence>
<dbReference type="InterPro" id="IPR001173">
    <property type="entry name" value="Glyco_trans_2-like"/>
</dbReference>
<accession>A0ABN0VHE2</accession>
<evidence type="ECO:0000256" key="3">
    <source>
        <dbReference type="ARBA" id="ARBA00022676"/>
    </source>
</evidence>
<dbReference type="PANTHER" id="PTHR43179:SF12">
    <property type="entry name" value="GALACTOFURANOSYLTRANSFERASE GLFT2"/>
    <property type="match status" value="1"/>
</dbReference>
<dbReference type="InterPro" id="IPR029044">
    <property type="entry name" value="Nucleotide-diphossugar_trans"/>
</dbReference>
<sequence>MSLPRVDIVLLTMNDRPAEEAAAQASLLAQTGVELRICVVGNGCSPAVVPTGARTLTLPENLGIPAGRNAGARALAEDGHGADHLFFLDNDAVFPRPDVLARLVAEAGRHPRAAYVQPRLTGPDDTTTPRRWVPRLRTGSPGRPGTITTMTEGVVLVRRAAFEQVGGWADAFFLYHEGLDLAQRLWDRGHTGWYAAGLRMHHPLTQPSRHALFHRLAARNRVWVAYRNLPAPLIPAYLLVWTGATALRAVRGGGARESLRGFREGWAGRRAQDRRPMKWRTVLRLTAAGRPPLL</sequence>
<dbReference type="SUPFAM" id="SSF53448">
    <property type="entry name" value="Nucleotide-diphospho-sugar transferases"/>
    <property type="match status" value="1"/>
</dbReference>
<comment type="pathway">
    <text evidence="1">Cell wall biogenesis; cell wall polysaccharide biosynthesis.</text>
</comment>
<evidence type="ECO:0000259" key="5">
    <source>
        <dbReference type="Pfam" id="PF00535"/>
    </source>
</evidence>
<evidence type="ECO:0000256" key="2">
    <source>
        <dbReference type="ARBA" id="ARBA00006739"/>
    </source>
</evidence>
<dbReference type="Proteomes" id="UP001501867">
    <property type="component" value="Unassembled WGS sequence"/>
</dbReference>